<feature type="domain" description="ABC-2 type transporter transmembrane" evidence="6">
    <location>
        <begin position="17"/>
        <end position="373"/>
    </location>
</feature>
<proteinExistence type="predicted"/>
<evidence type="ECO:0000259" key="6">
    <source>
        <dbReference type="Pfam" id="PF12698"/>
    </source>
</evidence>
<reference evidence="7 8" key="1">
    <citation type="submission" date="2024-11" db="EMBL/GenBank/DDBJ databases">
        <authorList>
            <person name="Heng Y.C."/>
            <person name="Lim A.C.H."/>
            <person name="Lee J.K.Y."/>
            <person name="Kittelmann S."/>
        </authorList>
    </citation>
    <scope>NUCLEOTIDE SEQUENCE [LARGE SCALE GENOMIC DNA]</scope>
    <source>
        <strain evidence="7 8">WILCCON 0202</strain>
    </source>
</reference>
<evidence type="ECO:0000256" key="4">
    <source>
        <dbReference type="ARBA" id="ARBA00023136"/>
    </source>
</evidence>
<feature type="transmembrane region" description="Helical" evidence="5">
    <location>
        <begin position="264"/>
        <end position="289"/>
    </location>
</feature>
<dbReference type="EMBL" id="JBJHZY010000001">
    <property type="protein sequence ID" value="MFL0267386.1"/>
    <property type="molecule type" value="Genomic_DNA"/>
</dbReference>
<dbReference type="PANTHER" id="PTHR43027">
    <property type="entry name" value="DOXORUBICIN RESISTANCE ABC TRANSPORTER PERMEASE PROTEIN DRRC-RELATED"/>
    <property type="match status" value="1"/>
</dbReference>
<evidence type="ECO:0000256" key="3">
    <source>
        <dbReference type="ARBA" id="ARBA00022989"/>
    </source>
</evidence>
<evidence type="ECO:0000256" key="1">
    <source>
        <dbReference type="ARBA" id="ARBA00004141"/>
    </source>
</evidence>
<accession>A0ABW8TS75</accession>
<comment type="subcellular location">
    <subcellularLocation>
        <location evidence="1">Membrane</location>
        <topology evidence="1">Multi-pass membrane protein</topology>
    </subcellularLocation>
</comment>
<comment type="caution">
    <text evidence="7">The sequence shown here is derived from an EMBL/GenBank/DDBJ whole genome shotgun (WGS) entry which is preliminary data.</text>
</comment>
<dbReference type="PANTHER" id="PTHR43027:SF1">
    <property type="entry name" value="DOXORUBICIN RESISTANCE ABC TRANSPORTER PERMEASE PROTEIN DRRC-RELATED"/>
    <property type="match status" value="1"/>
</dbReference>
<evidence type="ECO:0000313" key="7">
    <source>
        <dbReference type="EMBL" id="MFL0267386.1"/>
    </source>
</evidence>
<feature type="transmembrane region" description="Helical" evidence="5">
    <location>
        <begin position="295"/>
        <end position="316"/>
    </location>
</feature>
<gene>
    <name evidence="7" type="ORF">ACJDUH_04650</name>
</gene>
<evidence type="ECO:0000256" key="5">
    <source>
        <dbReference type="SAM" id="Phobius"/>
    </source>
</evidence>
<keyword evidence="4 5" id="KW-0472">Membrane</keyword>
<dbReference type="Proteomes" id="UP001623661">
    <property type="component" value="Unassembled WGS sequence"/>
</dbReference>
<feature type="transmembrane region" description="Helical" evidence="5">
    <location>
        <begin position="354"/>
        <end position="376"/>
    </location>
</feature>
<evidence type="ECO:0000256" key="2">
    <source>
        <dbReference type="ARBA" id="ARBA00022692"/>
    </source>
</evidence>
<keyword evidence="3 5" id="KW-1133">Transmembrane helix</keyword>
<protein>
    <submittedName>
        <fullName evidence="7">ABC transporter permease</fullName>
    </submittedName>
</protein>
<sequence length="384" mass="42809">MFFHSYIYRLKCIVRDKQTMFWTFLFPILLATLFNMAFSNLSNVENFSKIKIGIVNNEEYKKSTDFIKAIGSVSGSDKNAGKSNMFDVTYTSKEEADKLLQDSKIEGYIYFDNGINLVLEKTGINQTIIKSFLDDFKQTSSTVVTILSKNPTAAQSGLLNTISDRNDYLKEVTASSAAPDTTVNYFYTLIAMACLYGSFCGMKEINAIQANISSQGARLNMVPTHKMKVFMASAFAAATVQLVNIFILLGYLSLILKISFGTQFGYIALTCLVGTITGVAFGTCVASIITKSEGLKVAILIGVTMIMSFLSGMMYDKMKYIITTNVPILGYLNPANLITDCFYTLYYYNTHTRFFTDIAVLCMFSAVFSIITYFAVRRQKYASL</sequence>
<name>A0ABW8TS75_9CLOT</name>
<organism evidence="7 8">
    <name type="scientific">Candidatus Clostridium radicumherbarum</name>
    <dbReference type="NCBI Taxonomy" id="3381662"/>
    <lineage>
        <taxon>Bacteria</taxon>
        <taxon>Bacillati</taxon>
        <taxon>Bacillota</taxon>
        <taxon>Clostridia</taxon>
        <taxon>Eubacteriales</taxon>
        <taxon>Clostridiaceae</taxon>
        <taxon>Clostridium</taxon>
    </lineage>
</organism>
<keyword evidence="2 5" id="KW-0812">Transmembrane</keyword>
<feature type="transmembrane region" description="Helical" evidence="5">
    <location>
        <begin position="229"/>
        <end position="252"/>
    </location>
</feature>
<dbReference type="Pfam" id="PF12698">
    <property type="entry name" value="ABC2_membrane_3"/>
    <property type="match status" value="1"/>
</dbReference>
<feature type="transmembrane region" description="Helical" evidence="5">
    <location>
        <begin position="20"/>
        <end position="38"/>
    </location>
</feature>
<dbReference type="InterPro" id="IPR013525">
    <property type="entry name" value="ABC2_TM"/>
</dbReference>
<dbReference type="InterPro" id="IPR052902">
    <property type="entry name" value="ABC-2_transporter"/>
</dbReference>
<dbReference type="RefSeq" id="WP_406763991.1">
    <property type="nucleotide sequence ID" value="NZ_JBJHZY010000001.1"/>
</dbReference>
<evidence type="ECO:0000313" key="8">
    <source>
        <dbReference type="Proteomes" id="UP001623661"/>
    </source>
</evidence>
<keyword evidence="8" id="KW-1185">Reference proteome</keyword>